<reference evidence="2" key="1">
    <citation type="submission" date="2019-06" db="EMBL/GenBank/DDBJ databases">
        <title>Alistipes onderdonkii subsp. vulgaris subsp. nov., Alistipes dispar sp. nov. and Alistipes communis sp. nov., isolated from human faeces, and creation of Alistipes onderdonkii subsp. onderdonkii subsp. nov.</title>
        <authorList>
            <person name="Sakamoto M."/>
            <person name="Ikeyama N."/>
            <person name="Ogata Y."/>
            <person name="Suda W."/>
            <person name="Iino T."/>
            <person name="Hattori M."/>
            <person name="Ohkuma M."/>
        </authorList>
    </citation>
    <scope>NUCLEOTIDE SEQUENCE [LARGE SCALE GENOMIC DNA]</scope>
    <source>
        <strain evidence="2">5CBH24</strain>
    </source>
</reference>
<organism evidence="1 2">
    <name type="scientific">Alistipes communis</name>
    <dbReference type="NCBI Taxonomy" id="2585118"/>
    <lineage>
        <taxon>Bacteria</taxon>
        <taxon>Pseudomonadati</taxon>
        <taxon>Bacteroidota</taxon>
        <taxon>Bacteroidia</taxon>
        <taxon>Bacteroidales</taxon>
        <taxon>Rikenellaceae</taxon>
        <taxon>Alistipes</taxon>
    </lineage>
</organism>
<protein>
    <submittedName>
        <fullName evidence="1">DUF4186 domain-containing protein</fullName>
    </submittedName>
</protein>
<evidence type="ECO:0000313" key="2">
    <source>
        <dbReference type="Proteomes" id="UP000318946"/>
    </source>
</evidence>
<dbReference type="AlphaFoldDB" id="A0A3D3YNS8"/>
<accession>A0A3D3YNS8</accession>
<dbReference type="Proteomes" id="UP000318946">
    <property type="component" value="Chromosome"/>
</dbReference>
<accession>A0A4Y1XL66</accession>
<name>A0A3D3YNS8_9BACT</name>
<dbReference type="RefSeq" id="WP_141412652.1">
    <property type="nucleotide sequence ID" value="NZ_AP019735.1"/>
</dbReference>
<gene>
    <name evidence="1" type="ORF">A5CBH24_14330</name>
</gene>
<dbReference type="GeneID" id="78342152"/>
<proteinExistence type="predicted"/>
<dbReference type="STRING" id="1118061.GCA_000311925_01216"/>
<dbReference type="EMBL" id="AP019735">
    <property type="protein sequence ID" value="BBL04120.1"/>
    <property type="molecule type" value="Genomic_DNA"/>
</dbReference>
<keyword evidence="2" id="KW-1185">Reference proteome</keyword>
<dbReference type="KEGG" id="acou:A5CBH24_14330"/>
<sequence>MDQNRKEYLMQASPFEALFARLAQSDFRSRFRLGSEEVACIERRGMAVIRRHAEDFVRRRLAPAFIPNDGRQTPMRGHPVFIAQHATACCCRGCLAKWHAIPAGRELTAREQRYVVEVLMAWIERQSAR</sequence>
<dbReference type="OrthoDB" id="9787478at2"/>
<dbReference type="InterPro" id="IPR020378">
    <property type="entry name" value="DUF4186"/>
</dbReference>
<accession>A0A4Y1WST4</accession>
<evidence type="ECO:0000313" key="1">
    <source>
        <dbReference type="EMBL" id="BBL04120.1"/>
    </source>
</evidence>
<dbReference type="Pfam" id="PF13811">
    <property type="entry name" value="DUF4186"/>
    <property type="match status" value="1"/>
</dbReference>